<dbReference type="Gene3D" id="3.90.470.20">
    <property type="entry name" value="4'-phosphopantetheinyl transferase domain"/>
    <property type="match status" value="1"/>
</dbReference>
<comment type="similarity">
    <text evidence="8">Belongs to the P-Pant transferase superfamily. AcpS family.</text>
</comment>
<keyword evidence="1 8" id="KW-0444">Lipid biosynthesis</keyword>
<evidence type="ECO:0000256" key="7">
    <source>
        <dbReference type="ARBA" id="ARBA00023160"/>
    </source>
</evidence>
<dbReference type="RefSeq" id="WP_013023430.1">
    <property type="nucleotide sequence ID" value="NC_013949.1"/>
</dbReference>
<feature type="binding site" evidence="8">
    <location>
        <position position="8"/>
    </location>
    <ligand>
        <name>Mg(2+)</name>
        <dbReference type="ChEBI" id="CHEBI:18420"/>
    </ligand>
</feature>
<dbReference type="GO" id="GO:0000287">
    <property type="term" value="F:magnesium ion binding"/>
    <property type="evidence" value="ECO:0007669"/>
    <property type="project" value="UniProtKB-UniRule"/>
</dbReference>
<keyword evidence="11" id="KW-1185">Reference proteome</keyword>
<dbReference type="Proteomes" id="UP000001522">
    <property type="component" value="Chromosome"/>
</dbReference>
<dbReference type="InterPro" id="IPR037143">
    <property type="entry name" value="4-PPantetheinyl_Trfase_dom_sf"/>
</dbReference>
<dbReference type="GO" id="GO:0008897">
    <property type="term" value="F:holo-[acyl-carrier-protein] synthase activity"/>
    <property type="evidence" value="ECO:0007669"/>
    <property type="project" value="UniProtKB-UniRule"/>
</dbReference>
<protein>
    <recommendedName>
        <fullName evidence="8">Holo-[acyl-carrier-protein] synthase</fullName>
        <shortName evidence="8">Holo-ACP synthase</shortName>
        <ecNumber evidence="8">2.7.8.7</ecNumber>
    </recommendedName>
    <alternativeName>
        <fullName evidence="8">4'-phosphopantetheinyl transferase AcpS</fullName>
    </alternativeName>
</protein>
<accession>D3UIN5</accession>
<feature type="domain" description="4'-phosphopantetheinyl transferase" evidence="9">
    <location>
        <begin position="4"/>
        <end position="112"/>
    </location>
</feature>
<dbReference type="KEGG" id="hms:HMU11050"/>
<evidence type="ECO:0000259" key="9">
    <source>
        <dbReference type="Pfam" id="PF01648"/>
    </source>
</evidence>
<dbReference type="eggNOG" id="COG0736">
    <property type="taxonomic scope" value="Bacteria"/>
</dbReference>
<comment type="cofactor">
    <cofactor evidence="8">
        <name>Mg(2+)</name>
        <dbReference type="ChEBI" id="CHEBI:18420"/>
    </cofactor>
</comment>
<dbReference type="AlphaFoldDB" id="D3UIN5"/>
<dbReference type="STRING" id="679897.HMU11050"/>
<dbReference type="EMBL" id="FN555004">
    <property type="protein sequence ID" value="CBG40360.1"/>
    <property type="molecule type" value="Genomic_DNA"/>
</dbReference>
<evidence type="ECO:0000256" key="3">
    <source>
        <dbReference type="ARBA" id="ARBA00022723"/>
    </source>
</evidence>
<dbReference type="GO" id="GO:0006633">
    <property type="term" value="P:fatty acid biosynthetic process"/>
    <property type="evidence" value="ECO:0007669"/>
    <property type="project" value="UniProtKB-UniRule"/>
</dbReference>
<dbReference type="HAMAP" id="MF_00101">
    <property type="entry name" value="AcpS"/>
    <property type="match status" value="1"/>
</dbReference>
<evidence type="ECO:0000313" key="11">
    <source>
        <dbReference type="Proteomes" id="UP000001522"/>
    </source>
</evidence>
<dbReference type="Pfam" id="PF01648">
    <property type="entry name" value="ACPS"/>
    <property type="match status" value="1"/>
</dbReference>
<dbReference type="EC" id="2.7.8.7" evidence="8"/>
<comment type="subcellular location">
    <subcellularLocation>
        <location evidence="8">Cytoplasm</location>
    </subcellularLocation>
</comment>
<dbReference type="NCBIfam" id="TIGR00516">
    <property type="entry name" value="acpS"/>
    <property type="match status" value="1"/>
</dbReference>
<comment type="catalytic activity">
    <reaction evidence="8">
        <text>apo-[ACP] + CoA = holo-[ACP] + adenosine 3',5'-bisphosphate + H(+)</text>
        <dbReference type="Rhea" id="RHEA:12068"/>
        <dbReference type="Rhea" id="RHEA-COMP:9685"/>
        <dbReference type="Rhea" id="RHEA-COMP:9690"/>
        <dbReference type="ChEBI" id="CHEBI:15378"/>
        <dbReference type="ChEBI" id="CHEBI:29999"/>
        <dbReference type="ChEBI" id="CHEBI:57287"/>
        <dbReference type="ChEBI" id="CHEBI:58343"/>
        <dbReference type="ChEBI" id="CHEBI:64479"/>
        <dbReference type="EC" id="2.7.8.7"/>
    </reaction>
</comment>
<proteinExistence type="inferred from homology"/>
<organism evidence="10 11">
    <name type="scientific">Helicobacter mustelae (strain ATCC 43772 / CCUG 25715 / CIP 103759 / LMG 18044 / NCTC 12198 / R85-136P)</name>
    <name type="common">Campylobacter mustelae</name>
    <dbReference type="NCBI Taxonomy" id="679897"/>
    <lineage>
        <taxon>Bacteria</taxon>
        <taxon>Pseudomonadati</taxon>
        <taxon>Campylobacterota</taxon>
        <taxon>Epsilonproteobacteria</taxon>
        <taxon>Campylobacterales</taxon>
        <taxon>Helicobacteraceae</taxon>
        <taxon>Helicobacter</taxon>
    </lineage>
</organism>
<evidence type="ECO:0000256" key="8">
    <source>
        <dbReference type="HAMAP-Rule" id="MF_00101"/>
    </source>
</evidence>
<keyword evidence="4 8" id="KW-0276">Fatty acid metabolism</keyword>
<keyword evidence="8" id="KW-0963">Cytoplasm</keyword>
<comment type="function">
    <text evidence="8">Transfers the 4'-phosphopantetheine moiety from coenzyme A to a Ser of acyl-carrier-protein.</text>
</comment>
<name>D3UIN5_HELM1</name>
<evidence type="ECO:0000256" key="6">
    <source>
        <dbReference type="ARBA" id="ARBA00023098"/>
    </source>
</evidence>
<feature type="binding site" evidence="8">
    <location>
        <position position="53"/>
    </location>
    <ligand>
        <name>Mg(2+)</name>
        <dbReference type="ChEBI" id="CHEBI:18420"/>
    </ligand>
</feature>
<keyword evidence="3 8" id="KW-0479">Metal-binding</keyword>
<reference evidence="10 11" key="1">
    <citation type="journal article" date="2010" name="BMC Genomics">
        <title>Comparative genomics and proteomics of Helicobacter mustelae, an ulcerogenic and carcinogenic gastric pathogen.</title>
        <authorList>
            <person name="O'Toole P.W."/>
            <person name="Snelling W.J."/>
            <person name="Canchaya C."/>
            <person name="Forde B.M."/>
            <person name="Hardie K.R."/>
            <person name="Josenhans C."/>
            <person name="Graham R.L.J."/>
            <person name="McMullan G."/>
            <person name="Parkhill J."/>
            <person name="Belda E."/>
            <person name="Bentley S.D."/>
        </authorList>
    </citation>
    <scope>NUCLEOTIDE SEQUENCE [LARGE SCALE GENOMIC DNA]</scope>
    <source>
        <strain evidence="11">ATCC 43772 / LMG 18044 / NCTC 12198 / 12198</strain>
    </source>
</reference>
<sequence length="118" mass="13226">MNLGVGIDTIAICRIKQAYQRHGQRFLNRFLSSKEQKIASSMQSIAGFWAAKEAFAKAIGTGIGKELGFLDIEITKTQKNAPLINLCKKKKDFFPFSHFALSITHDHDFSIAVVIAYY</sequence>
<evidence type="ECO:0000256" key="2">
    <source>
        <dbReference type="ARBA" id="ARBA00022679"/>
    </source>
</evidence>
<gene>
    <name evidence="8 10" type="primary">acpS</name>
    <name evidence="10" type="ordered locus">HMU11050</name>
</gene>
<evidence type="ECO:0000256" key="4">
    <source>
        <dbReference type="ARBA" id="ARBA00022832"/>
    </source>
</evidence>
<keyword evidence="5 8" id="KW-0460">Magnesium</keyword>
<dbReference type="InterPro" id="IPR008278">
    <property type="entry name" value="4-PPantetheinyl_Trfase_dom"/>
</dbReference>
<dbReference type="InterPro" id="IPR002582">
    <property type="entry name" value="ACPS"/>
</dbReference>
<dbReference type="InterPro" id="IPR004568">
    <property type="entry name" value="Ppantetheine-prot_Trfase_dom"/>
</dbReference>
<evidence type="ECO:0000256" key="5">
    <source>
        <dbReference type="ARBA" id="ARBA00022842"/>
    </source>
</evidence>
<dbReference type="NCBIfam" id="TIGR00556">
    <property type="entry name" value="pantethn_trn"/>
    <property type="match status" value="1"/>
</dbReference>
<keyword evidence="2 8" id="KW-0808">Transferase</keyword>
<dbReference type="GO" id="GO:0005737">
    <property type="term" value="C:cytoplasm"/>
    <property type="evidence" value="ECO:0007669"/>
    <property type="project" value="UniProtKB-SubCell"/>
</dbReference>
<evidence type="ECO:0000313" key="10">
    <source>
        <dbReference type="EMBL" id="CBG40360.1"/>
    </source>
</evidence>
<dbReference type="SUPFAM" id="SSF56214">
    <property type="entry name" value="4'-phosphopantetheinyl transferase"/>
    <property type="match status" value="1"/>
</dbReference>
<keyword evidence="7 8" id="KW-0275">Fatty acid biosynthesis</keyword>
<dbReference type="HOGENOM" id="CLU_089696_0_2_7"/>
<evidence type="ECO:0000256" key="1">
    <source>
        <dbReference type="ARBA" id="ARBA00022516"/>
    </source>
</evidence>
<keyword evidence="6 8" id="KW-0443">Lipid metabolism</keyword>